<dbReference type="EMBL" id="JAVHJM010000008">
    <property type="protein sequence ID" value="KAK6508432.1"/>
    <property type="molecule type" value="Genomic_DNA"/>
</dbReference>
<gene>
    <name evidence="1" type="ORF">TWF506_010524</name>
</gene>
<sequence length="104" mass="11497">MSLRPSRDSNPPFPSIRQLFDHLHTNPSSASALNNAYPKRGIFKSTAINNTLSDQKFTIDLSQTHDTLIPASIRSSLAPHGLEDVLSFFNESSRNPCTNNTILT</sequence>
<organism evidence="1 2">
    <name type="scientific">Arthrobotrys conoides</name>
    <dbReference type="NCBI Taxonomy" id="74498"/>
    <lineage>
        <taxon>Eukaryota</taxon>
        <taxon>Fungi</taxon>
        <taxon>Dikarya</taxon>
        <taxon>Ascomycota</taxon>
        <taxon>Pezizomycotina</taxon>
        <taxon>Orbiliomycetes</taxon>
        <taxon>Orbiliales</taxon>
        <taxon>Orbiliaceae</taxon>
        <taxon>Arthrobotrys</taxon>
    </lineage>
</organism>
<accession>A0AAN8NHK5</accession>
<comment type="caution">
    <text evidence="1">The sequence shown here is derived from an EMBL/GenBank/DDBJ whole genome shotgun (WGS) entry which is preliminary data.</text>
</comment>
<evidence type="ECO:0000313" key="2">
    <source>
        <dbReference type="Proteomes" id="UP001307849"/>
    </source>
</evidence>
<keyword evidence="2" id="KW-1185">Reference proteome</keyword>
<name>A0AAN8NHK5_9PEZI</name>
<proteinExistence type="predicted"/>
<dbReference type="AlphaFoldDB" id="A0AAN8NHK5"/>
<evidence type="ECO:0000313" key="1">
    <source>
        <dbReference type="EMBL" id="KAK6508432.1"/>
    </source>
</evidence>
<dbReference type="Proteomes" id="UP001307849">
    <property type="component" value="Unassembled WGS sequence"/>
</dbReference>
<reference evidence="1 2" key="1">
    <citation type="submission" date="2019-10" db="EMBL/GenBank/DDBJ databases">
        <authorList>
            <person name="Palmer J.M."/>
        </authorList>
    </citation>
    <scope>NUCLEOTIDE SEQUENCE [LARGE SCALE GENOMIC DNA]</scope>
    <source>
        <strain evidence="1 2">TWF506</strain>
    </source>
</reference>
<protein>
    <submittedName>
        <fullName evidence="1">Uncharacterized protein</fullName>
    </submittedName>
</protein>